<gene>
    <name evidence="2" type="ORF">Malapachy_1420</name>
</gene>
<name>A0A0N0RRY9_9BASI</name>
<protein>
    <submittedName>
        <fullName evidence="2">Uncharacterized protein</fullName>
    </submittedName>
</protein>
<dbReference type="GeneID" id="28727799"/>
<sequence length="183" mass="20090">MVSTKFCFSAALMGVLASMVAAAPSNIARRTTPDNQVWVTSVADHCMILPRHKMSIGDSEQPGGMKSYCTKPYDKSQGHLASDFWSEVHFKKTKHYVQLTGCIRPEVQSTLLRKDDGGQYDSNGGDGGRGNPRDSVCLGYSSYVELVEPTARRACIRCCVDDKYCNVNNDEDGCESVIPGQYC</sequence>
<evidence type="ECO:0000313" key="2">
    <source>
        <dbReference type="EMBL" id="KOS13053.1"/>
    </source>
</evidence>
<keyword evidence="1" id="KW-0732">Signal</keyword>
<keyword evidence="3" id="KW-1185">Reference proteome</keyword>
<accession>A0A0N0RRY9</accession>
<feature type="signal peptide" evidence="1">
    <location>
        <begin position="1"/>
        <end position="22"/>
    </location>
</feature>
<dbReference type="Proteomes" id="UP000037751">
    <property type="component" value="Unassembled WGS sequence"/>
</dbReference>
<dbReference type="VEuPathDB" id="FungiDB:Malapachy_1420"/>
<evidence type="ECO:0000313" key="3">
    <source>
        <dbReference type="Proteomes" id="UP000037751"/>
    </source>
</evidence>
<organism evidence="2 3">
    <name type="scientific">Malassezia pachydermatis</name>
    <dbReference type="NCBI Taxonomy" id="77020"/>
    <lineage>
        <taxon>Eukaryota</taxon>
        <taxon>Fungi</taxon>
        <taxon>Dikarya</taxon>
        <taxon>Basidiomycota</taxon>
        <taxon>Ustilaginomycotina</taxon>
        <taxon>Malasseziomycetes</taxon>
        <taxon>Malasseziales</taxon>
        <taxon>Malasseziaceae</taxon>
        <taxon>Malassezia</taxon>
    </lineage>
</organism>
<dbReference type="STRING" id="77020.A0A0N0RRY9"/>
<evidence type="ECO:0000256" key="1">
    <source>
        <dbReference type="SAM" id="SignalP"/>
    </source>
</evidence>
<dbReference type="AlphaFoldDB" id="A0A0N0RRY9"/>
<proteinExistence type="predicted"/>
<comment type="caution">
    <text evidence="2">The sequence shown here is derived from an EMBL/GenBank/DDBJ whole genome shotgun (WGS) entry which is preliminary data.</text>
</comment>
<dbReference type="EMBL" id="LGAV01000007">
    <property type="protein sequence ID" value="KOS13053.1"/>
    <property type="molecule type" value="Genomic_DNA"/>
</dbReference>
<dbReference type="OrthoDB" id="3044029at2759"/>
<dbReference type="RefSeq" id="XP_017990685.1">
    <property type="nucleotide sequence ID" value="XM_018135924.1"/>
</dbReference>
<reference evidence="2 3" key="1">
    <citation type="submission" date="2015-07" db="EMBL/GenBank/DDBJ databases">
        <title>Draft Genome Sequence of Malassezia furfur CBS1878 and Malassezia pachydermatis CBS1879.</title>
        <authorList>
            <person name="Triana S."/>
            <person name="Ohm R."/>
            <person name="Gonzalez A."/>
            <person name="DeCock H."/>
            <person name="Restrepo S."/>
            <person name="Celis A."/>
        </authorList>
    </citation>
    <scope>NUCLEOTIDE SEQUENCE [LARGE SCALE GENOMIC DNA]</scope>
    <source>
        <strain evidence="2 3">CBS 1879</strain>
    </source>
</reference>
<feature type="chain" id="PRO_5005857748" evidence="1">
    <location>
        <begin position="23"/>
        <end position="183"/>
    </location>
</feature>